<feature type="transmembrane region" description="Helical" evidence="1">
    <location>
        <begin position="237"/>
        <end position="257"/>
    </location>
</feature>
<keyword evidence="1" id="KW-0472">Membrane</keyword>
<keyword evidence="3" id="KW-1185">Reference proteome</keyword>
<evidence type="ECO:0000313" key="3">
    <source>
        <dbReference type="Proteomes" id="UP000279275"/>
    </source>
</evidence>
<dbReference type="OrthoDB" id="4571479at2"/>
<keyword evidence="1" id="KW-1133">Transmembrane helix</keyword>
<comment type="caution">
    <text evidence="2">The sequence shown here is derived from an EMBL/GenBank/DDBJ whole genome shotgun (WGS) entry which is preliminary data.</text>
</comment>
<proteinExistence type="predicted"/>
<evidence type="ECO:0000256" key="1">
    <source>
        <dbReference type="SAM" id="Phobius"/>
    </source>
</evidence>
<reference evidence="2 3" key="1">
    <citation type="submission" date="2018-10" db="EMBL/GenBank/DDBJ databases">
        <title>Isolation from cow dung.</title>
        <authorList>
            <person name="Ling L."/>
        </authorList>
    </citation>
    <scope>NUCLEOTIDE SEQUENCE [LARGE SCALE GENOMIC DNA]</scope>
    <source>
        <strain evidence="2 3">NEAU-LL90</strain>
    </source>
</reference>
<sequence>MLSAAAGGGEVVRSADSGTEAAERVPLRPFSGRELLDLPFAVLQGRLRVVAGLVGSALAVAAAVDLGIIAVADAIGGAGGRLAGVAVLVTVVLAWMLRTVVRGVVTPVALAGVRQQPLTAKAALGAFGARFGPLLGFHCLFTLTGVGITVLGALVFLVGLVGSAVWLSWLRAQQFVTVPVLFAEQLPLGQARDRSKLLVSGAGWRLAGIWLYLRVLTVVLTVPLAGIPFFLSRYTGTHRWTVTVLVVCAVLTAVAVAETIESATRVVAYVDRRCRREAWDITIPEARR</sequence>
<name>A0A3M2LDT7_9NOCA</name>
<feature type="transmembrane region" description="Helical" evidence="1">
    <location>
        <begin position="78"/>
        <end position="97"/>
    </location>
</feature>
<feature type="transmembrane region" description="Helical" evidence="1">
    <location>
        <begin position="209"/>
        <end position="231"/>
    </location>
</feature>
<dbReference type="AlphaFoldDB" id="A0A3M2LDT7"/>
<feature type="transmembrane region" description="Helical" evidence="1">
    <location>
        <begin position="49"/>
        <end position="72"/>
    </location>
</feature>
<feature type="transmembrane region" description="Helical" evidence="1">
    <location>
        <begin position="140"/>
        <end position="166"/>
    </location>
</feature>
<dbReference type="RefSeq" id="WP_122187060.1">
    <property type="nucleotide sequence ID" value="NZ_RFFH01000002.1"/>
</dbReference>
<gene>
    <name evidence="2" type="ORF">EBN03_06840</name>
</gene>
<accession>A0A3M2LDT7</accession>
<dbReference type="Proteomes" id="UP000279275">
    <property type="component" value="Unassembled WGS sequence"/>
</dbReference>
<dbReference type="EMBL" id="RFFH01000002">
    <property type="protein sequence ID" value="RMI34135.1"/>
    <property type="molecule type" value="Genomic_DNA"/>
</dbReference>
<evidence type="ECO:0000313" key="2">
    <source>
        <dbReference type="EMBL" id="RMI34135.1"/>
    </source>
</evidence>
<keyword evidence="1" id="KW-0812">Transmembrane</keyword>
<organism evidence="2 3">
    <name type="scientific">Nocardia stercoris</name>
    <dbReference type="NCBI Taxonomy" id="2483361"/>
    <lineage>
        <taxon>Bacteria</taxon>
        <taxon>Bacillati</taxon>
        <taxon>Actinomycetota</taxon>
        <taxon>Actinomycetes</taxon>
        <taxon>Mycobacteriales</taxon>
        <taxon>Nocardiaceae</taxon>
        <taxon>Nocardia</taxon>
    </lineage>
</organism>
<protein>
    <submittedName>
        <fullName evidence="2">Uncharacterized protein</fullName>
    </submittedName>
</protein>